<dbReference type="PANTHER" id="PTHR44591:SF19">
    <property type="entry name" value="TWO-COMPONENT RESPONSE REGULATOR-RELATED"/>
    <property type="match status" value="1"/>
</dbReference>
<dbReference type="EMBL" id="JACEZS010000001">
    <property type="protein sequence ID" value="MBA5604304.1"/>
    <property type="molecule type" value="Genomic_DNA"/>
</dbReference>
<dbReference type="Proteomes" id="UP000566711">
    <property type="component" value="Unassembled WGS sequence"/>
</dbReference>
<evidence type="ECO:0000259" key="3">
    <source>
        <dbReference type="PROSITE" id="PS50110"/>
    </source>
</evidence>
<feature type="modified residue" description="4-aspartylphosphate" evidence="2">
    <location>
        <position position="60"/>
    </location>
</feature>
<dbReference type="InterPro" id="IPR011006">
    <property type="entry name" value="CheY-like_superfamily"/>
</dbReference>
<dbReference type="CDD" id="cd17569">
    <property type="entry name" value="REC_HupR-like"/>
    <property type="match status" value="1"/>
</dbReference>
<dbReference type="InterPro" id="IPR050595">
    <property type="entry name" value="Bact_response_regulator"/>
</dbReference>
<feature type="domain" description="Response regulatory" evidence="3">
    <location>
        <begin position="10"/>
        <end position="126"/>
    </location>
</feature>
<evidence type="ECO:0000256" key="2">
    <source>
        <dbReference type="PROSITE-ProRule" id="PRU00169"/>
    </source>
</evidence>
<dbReference type="PROSITE" id="PS50110">
    <property type="entry name" value="RESPONSE_REGULATORY"/>
    <property type="match status" value="1"/>
</dbReference>
<name>A0A7W2EE95_9BURK</name>
<sequence>MSDPATQAPTILYVDDEATALKYFQRALGALANVITAESVEEGKRLLDAHSDTLAVLVSDQRMPGANGNELLFYAWDKHPHVVRILTTAYSELEQTVEAVNQGQIHRYIQKPWDISALRMELKQALDMAQLRKDHNQLLREKLLVRQRQTLANRVAMLYTLCAGLSDRGAHVAVEASLAAAVCAGLEGMEPDWLMFDFSDLTGSEVMRCAALGEAVRAQLARIEQRCPSNEPEQVLLLLAEFFGPTFEATGPSRGMFVQPATLMEFLALPTQAAPSATHAAWLACLLWLGRRGHAMQLTPDGAVLRCQISVADPAFGAPQLAAWIDQL</sequence>
<keyword evidence="5" id="KW-1185">Reference proteome</keyword>
<dbReference type="SUPFAM" id="SSF52172">
    <property type="entry name" value="CheY-like"/>
    <property type="match status" value="1"/>
</dbReference>
<dbReference type="Gene3D" id="3.40.50.2300">
    <property type="match status" value="1"/>
</dbReference>
<comment type="caution">
    <text evidence="4">The sequence shown here is derived from an EMBL/GenBank/DDBJ whole genome shotgun (WGS) entry which is preliminary data.</text>
</comment>
<dbReference type="Pfam" id="PF00072">
    <property type="entry name" value="Response_reg"/>
    <property type="match status" value="1"/>
</dbReference>
<evidence type="ECO:0000313" key="5">
    <source>
        <dbReference type="Proteomes" id="UP000566711"/>
    </source>
</evidence>
<dbReference type="PANTHER" id="PTHR44591">
    <property type="entry name" value="STRESS RESPONSE REGULATOR PROTEIN 1"/>
    <property type="match status" value="1"/>
</dbReference>
<dbReference type="RefSeq" id="WP_182213755.1">
    <property type="nucleotide sequence ID" value="NZ_JACEZS010000001.1"/>
</dbReference>
<accession>A0A7W2EE95</accession>
<evidence type="ECO:0000313" key="4">
    <source>
        <dbReference type="EMBL" id="MBA5604304.1"/>
    </source>
</evidence>
<dbReference type="SMART" id="SM00448">
    <property type="entry name" value="REC"/>
    <property type="match status" value="1"/>
</dbReference>
<protein>
    <submittedName>
        <fullName evidence="4">Response regulator</fullName>
    </submittedName>
</protein>
<reference evidence="4 5" key="1">
    <citation type="submission" date="2020-07" db="EMBL/GenBank/DDBJ databases">
        <title>Novel species isolated from subtropical streams in China.</title>
        <authorList>
            <person name="Lu H."/>
        </authorList>
    </citation>
    <scope>NUCLEOTIDE SEQUENCE [LARGE SCALE GENOMIC DNA]</scope>
    <source>
        <strain evidence="4 5">FT3S</strain>
    </source>
</reference>
<gene>
    <name evidence="4" type="ORF">H3H36_02880</name>
</gene>
<proteinExistence type="predicted"/>
<dbReference type="InterPro" id="IPR001789">
    <property type="entry name" value="Sig_transdc_resp-reg_receiver"/>
</dbReference>
<organism evidence="4 5">
    <name type="scientific">Rugamonas fusca</name>
    <dbReference type="NCBI Taxonomy" id="2758568"/>
    <lineage>
        <taxon>Bacteria</taxon>
        <taxon>Pseudomonadati</taxon>
        <taxon>Pseudomonadota</taxon>
        <taxon>Betaproteobacteria</taxon>
        <taxon>Burkholderiales</taxon>
        <taxon>Oxalobacteraceae</taxon>
        <taxon>Telluria group</taxon>
        <taxon>Rugamonas</taxon>
    </lineage>
</organism>
<keyword evidence="1 2" id="KW-0597">Phosphoprotein</keyword>
<dbReference type="AlphaFoldDB" id="A0A7W2EE95"/>
<dbReference type="GO" id="GO:0000160">
    <property type="term" value="P:phosphorelay signal transduction system"/>
    <property type="evidence" value="ECO:0007669"/>
    <property type="project" value="InterPro"/>
</dbReference>
<evidence type="ECO:0000256" key="1">
    <source>
        <dbReference type="ARBA" id="ARBA00022553"/>
    </source>
</evidence>